<accession>A0A4U9HT73</accession>
<dbReference type="InterPro" id="IPR011836">
    <property type="entry name" value="YhdP"/>
</dbReference>
<dbReference type="AlphaFoldDB" id="A0A4U9HT73"/>
<name>A0A4U9HT73_SERRU</name>
<proteinExistence type="predicted"/>
<dbReference type="Proteomes" id="UP000307968">
    <property type="component" value="Chromosome"/>
</dbReference>
<gene>
    <name evidence="2" type="ORF">NCTC12971_05247</name>
</gene>
<reference evidence="2 3" key="1">
    <citation type="submission" date="2019-05" db="EMBL/GenBank/DDBJ databases">
        <authorList>
            <consortium name="Pathogen Informatics"/>
        </authorList>
    </citation>
    <scope>NUCLEOTIDE SEQUENCE [LARGE SCALE GENOMIC DNA]</scope>
    <source>
        <strain evidence="2 3">NCTC12971</strain>
    </source>
</reference>
<dbReference type="PANTHER" id="PTHR38690:SF1">
    <property type="entry name" value="PROTEASE"/>
    <property type="match status" value="1"/>
</dbReference>
<protein>
    <recommendedName>
        <fullName evidence="1">YhdP central domain-containing protein</fullName>
    </recommendedName>
</protein>
<organism evidence="2 3">
    <name type="scientific">Serratia rubidaea</name>
    <name type="common">Serratia marinorubra</name>
    <dbReference type="NCBI Taxonomy" id="61652"/>
    <lineage>
        <taxon>Bacteria</taxon>
        <taxon>Pseudomonadati</taxon>
        <taxon>Pseudomonadota</taxon>
        <taxon>Gammaproteobacteria</taxon>
        <taxon>Enterobacterales</taxon>
        <taxon>Yersiniaceae</taxon>
        <taxon>Serratia</taxon>
    </lineage>
</organism>
<evidence type="ECO:0000259" key="1">
    <source>
        <dbReference type="Pfam" id="PF13116"/>
    </source>
</evidence>
<dbReference type="InterPro" id="IPR025263">
    <property type="entry name" value="YhdP_central"/>
</dbReference>
<dbReference type="EMBL" id="LR590463">
    <property type="protein sequence ID" value="VTP67712.1"/>
    <property type="molecule type" value="Genomic_DNA"/>
</dbReference>
<feature type="domain" description="YhdP central" evidence="1">
    <location>
        <begin position="1"/>
        <end position="126"/>
    </location>
</feature>
<dbReference type="Pfam" id="PF13116">
    <property type="entry name" value="YhdP"/>
    <property type="match status" value="1"/>
</dbReference>
<evidence type="ECO:0000313" key="2">
    <source>
        <dbReference type="EMBL" id="VTP67712.1"/>
    </source>
</evidence>
<sequence length="155" mass="16848">MKRLPGILLATGATLIVAVALLISGLRLALPELNSYRPQLLAKISAISGVPVQADFIQGQWENFGPQLEVRNLRAAMAKSDLHIERVTLALDVWQSLLHWRWQFRDLTFYQLQLDINTTLGGDENKGSAIQPAPSAICCCTSSITSTCATAASLS</sequence>
<dbReference type="PANTHER" id="PTHR38690">
    <property type="entry name" value="PROTEASE-RELATED"/>
    <property type="match status" value="1"/>
</dbReference>
<evidence type="ECO:0000313" key="3">
    <source>
        <dbReference type="Proteomes" id="UP000307968"/>
    </source>
</evidence>